<accession>A0A4P9C417</accession>
<dbReference type="InterPro" id="IPR036390">
    <property type="entry name" value="WH_DNA-bd_sf"/>
</dbReference>
<sequence length="176" mass="20709">MLNTQHQAEDKLIILYVLNKIKTGITREQVAFIIIENLQMSYFDIQLYIDNLIEDDFIRLYQMDDDKTVVAITAKGRETLNIFEKDIPAYIREMLELYISQNRDRIFREVKVIGNYIKNTDGDYQVQLKLHENNIVLMELNINTPSQKQALNICDNWKNDTQNLYASIIKLLTQSS</sequence>
<dbReference type="KEGG" id="emt:CPZ25_001410"/>
<dbReference type="Proteomes" id="UP000218387">
    <property type="component" value="Chromosome"/>
</dbReference>
<organism evidence="1 2">
    <name type="scientific">Eubacterium maltosivorans</name>
    <dbReference type="NCBI Taxonomy" id="2041044"/>
    <lineage>
        <taxon>Bacteria</taxon>
        <taxon>Bacillati</taxon>
        <taxon>Bacillota</taxon>
        <taxon>Clostridia</taxon>
        <taxon>Eubacteriales</taxon>
        <taxon>Eubacteriaceae</taxon>
        <taxon>Eubacterium</taxon>
    </lineage>
</organism>
<dbReference type="Pfam" id="PF14277">
    <property type="entry name" value="DUF4364"/>
    <property type="match status" value="1"/>
</dbReference>
<evidence type="ECO:0000313" key="1">
    <source>
        <dbReference type="EMBL" id="QCT70020.1"/>
    </source>
</evidence>
<dbReference type="AlphaFoldDB" id="A0A4P9C417"/>
<evidence type="ECO:0000313" key="2">
    <source>
        <dbReference type="Proteomes" id="UP000218387"/>
    </source>
</evidence>
<keyword evidence="2" id="KW-1185">Reference proteome</keyword>
<dbReference type="SUPFAM" id="SSF46785">
    <property type="entry name" value="Winged helix' DNA-binding domain"/>
    <property type="match status" value="1"/>
</dbReference>
<dbReference type="Gene3D" id="1.10.10.10">
    <property type="entry name" value="Winged helix-like DNA-binding domain superfamily/Winged helix DNA-binding domain"/>
    <property type="match status" value="1"/>
</dbReference>
<gene>
    <name evidence="1" type="ORF">CPZ25_001410</name>
</gene>
<proteinExistence type="predicted"/>
<dbReference type="EMBL" id="CP029487">
    <property type="protein sequence ID" value="QCT70020.1"/>
    <property type="molecule type" value="Genomic_DNA"/>
</dbReference>
<dbReference type="RefSeq" id="WP_074616098.1">
    <property type="nucleotide sequence ID" value="NZ_CABJDW020000009.1"/>
</dbReference>
<dbReference type="InterPro" id="IPR025374">
    <property type="entry name" value="DUF4364"/>
</dbReference>
<dbReference type="InterPro" id="IPR036388">
    <property type="entry name" value="WH-like_DNA-bd_sf"/>
</dbReference>
<reference evidence="1 2" key="1">
    <citation type="submission" date="2018-05" db="EMBL/GenBank/DDBJ databases">
        <title>Genome comparison of Eubacterium sp.</title>
        <authorList>
            <person name="Feng Y."/>
            <person name="Sanchez-Andrea I."/>
            <person name="Stams A.J.M."/>
            <person name="De Vos W.M."/>
        </authorList>
    </citation>
    <scope>NUCLEOTIDE SEQUENCE [LARGE SCALE GENOMIC DNA]</scope>
    <source>
        <strain evidence="1 2">YI</strain>
    </source>
</reference>
<protein>
    <submittedName>
        <fullName evidence="1">DUF4364 domain-containing protein</fullName>
    </submittedName>
</protein>
<name>A0A4P9C417_EUBML</name>